<dbReference type="PANTHER" id="PTHR12287">
    <property type="entry name" value="EPIDERMAL GROWTH FACTOR RECEPTOR KINASE SUBSTRATE EPS8-RELATED PROTEIN"/>
    <property type="match status" value="1"/>
</dbReference>
<evidence type="ECO:0000313" key="6">
    <source>
        <dbReference type="Proteomes" id="UP000543287"/>
    </source>
</evidence>
<reference evidence="5 6" key="1">
    <citation type="submission" date="2019-09" db="EMBL/GenBank/DDBJ databases">
        <title>Bird 10,000 Genomes (B10K) Project - Family phase.</title>
        <authorList>
            <person name="Zhang G."/>
        </authorList>
    </citation>
    <scope>NUCLEOTIDE SEQUENCE [LARGE SCALE GENOMIC DNA]</scope>
    <source>
        <strain evidence="5">B10K-LSUMZ-23963</strain>
        <tissue evidence="5">Muscle</tissue>
    </source>
</reference>
<sequence>PEDYNTWKSLGMAWTKIRAEYPNGDSVPTYIPVFSDGWLPPLLAQPGVPPAAERVSPGPTAPPAGAGGRTGGHSGPLCPCRSPLSTPPLMQALYEFQGRNTQELTVQRGEMLQVLDQRKKWWLVQNSLGEKGYVPSNILEPLGQDATASQSSPPTLHLRSPPAEVTAWLQDKGFSRM</sequence>
<dbReference type="PROSITE" id="PS50002">
    <property type="entry name" value="SH3"/>
    <property type="match status" value="1"/>
</dbReference>
<dbReference type="Gene3D" id="1.10.150.50">
    <property type="entry name" value="Transcription Factor, Ets-1"/>
    <property type="match status" value="1"/>
</dbReference>
<organism evidence="5 6">
    <name type="scientific">Dromaius novaehollandiae</name>
    <name type="common">Emu</name>
    <dbReference type="NCBI Taxonomy" id="8790"/>
    <lineage>
        <taxon>Eukaryota</taxon>
        <taxon>Metazoa</taxon>
        <taxon>Chordata</taxon>
        <taxon>Craniata</taxon>
        <taxon>Vertebrata</taxon>
        <taxon>Euteleostomi</taxon>
        <taxon>Archelosauria</taxon>
        <taxon>Archosauria</taxon>
        <taxon>Dinosauria</taxon>
        <taxon>Saurischia</taxon>
        <taxon>Theropoda</taxon>
        <taxon>Coelurosauria</taxon>
        <taxon>Aves</taxon>
        <taxon>Palaeognathae</taxon>
        <taxon>Casuariiformes</taxon>
        <taxon>Dromaiidae</taxon>
        <taxon>Dromaius</taxon>
    </lineage>
</organism>
<dbReference type="Pfam" id="PF00018">
    <property type="entry name" value="SH3_1"/>
    <property type="match status" value="1"/>
</dbReference>
<gene>
    <name evidence="5" type="primary">Eps8l3</name>
    <name evidence="5" type="ORF">DRONOV_R15330</name>
</gene>
<dbReference type="Gene3D" id="2.30.30.40">
    <property type="entry name" value="SH3 Domains"/>
    <property type="match status" value="1"/>
</dbReference>
<dbReference type="InterPro" id="IPR013761">
    <property type="entry name" value="SAM/pointed_sf"/>
</dbReference>
<evidence type="ECO:0000256" key="3">
    <source>
        <dbReference type="SAM" id="MobiDB-lite"/>
    </source>
</evidence>
<comment type="caution">
    <text evidence="5">The sequence shown here is derived from an EMBL/GenBank/DDBJ whole genome shotgun (WGS) entry which is preliminary data.</text>
</comment>
<feature type="domain" description="SH3" evidence="4">
    <location>
        <begin position="85"/>
        <end position="144"/>
    </location>
</feature>
<name>A0A7K9BIA7_DRONO</name>
<dbReference type="SMART" id="SM00326">
    <property type="entry name" value="SH3"/>
    <property type="match status" value="1"/>
</dbReference>
<evidence type="ECO:0000259" key="4">
    <source>
        <dbReference type="PROSITE" id="PS50002"/>
    </source>
</evidence>
<dbReference type="InterPro" id="IPR036028">
    <property type="entry name" value="SH3-like_dom_sf"/>
</dbReference>
<feature type="compositionally biased region" description="Gly residues" evidence="3">
    <location>
        <begin position="65"/>
        <end position="74"/>
    </location>
</feature>
<feature type="non-terminal residue" evidence="5">
    <location>
        <position position="1"/>
    </location>
</feature>
<dbReference type="InterPro" id="IPR039801">
    <property type="entry name" value="EPS8-like"/>
</dbReference>
<evidence type="ECO:0000256" key="2">
    <source>
        <dbReference type="PROSITE-ProRule" id="PRU00192"/>
    </source>
</evidence>
<feature type="non-terminal residue" evidence="5">
    <location>
        <position position="177"/>
    </location>
</feature>
<feature type="region of interest" description="Disordered" evidence="3">
    <location>
        <begin position="48"/>
        <end position="81"/>
    </location>
</feature>
<dbReference type="GO" id="GO:0032587">
    <property type="term" value="C:ruffle membrane"/>
    <property type="evidence" value="ECO:0007669"/>
    <property type="project" value="TreeGrafter"/>
</dbReference>
<dbReference type="GO" id="GO:0035023">
    <property type="term" value="P:regulation of Rho protein signal transduction"/>
    <property type="evidence" value="ECO:0007669"/>
    <property type="project" value="TreeGrafter"/>
</dbReference>
<accession>A0A7K9BIA7</accession>
<dbReference type="PANTHER" id="PTHR12287:SF22">
    <property type="entry name" value="EPIDERMAL GROWTH FACTOR RECEPTOR KINASE SUBSTRATE 8-LIKE PROTEIN 3"/>
    <property type="match status" value="1"/>
</dbReference>
<dbReference type="GO" id="GO:1900029">
    <property type="term" value="P:positive regulation of ruffle assembly"/>
    <property type="evidence" value="ECO:0007669"/>
    <property type="project" value="TreeGrafter"/>
</dbReference>
<keyword evidence="1 2" id="KW-0728">SH3 domain</keyword>
<dbReference type="SUPFAM" id="SSF50044">
    <property type="entry name" value="SH3-domain"/>
    <property type="match status" value="1"/>
</dbReference>
<dbReference type="EMBL" id="VWZH01000620">
    <property type="protein sequence ID" value="NXG40094.1"/>
    <property type="molecule type" value="Genomic_DNA"/>
</dbReference>
<dbReference type="FunFam" id="2.30.30.40:FF:000195">
    <property type="entry name" value="epidermal growth factor receptor kinase substrate 8-like protein 3"/>
    <property type="match status" value="1"/>
</dbReference>
<protein>
    <submittedName>
        <fullName evidence="5">ES8L3 protein</fullName>
    </submittedName>
</protein>
<dbReference type="AlphaFoldDB" id="A0A7K9BIA7"/>
<dbReference type="GO" id="GO:0007266">
    <property type="term" value="P:Rho protein signal transduction"/>
    <property type="evidence" value="ECO:0007669"/>
    <property type="project" value="TreeGrafter"/>
</dbReference>
<dbReference type="GO" id="GO:0003779">
    <property type="term" value="F:actin binding"/>
    <property type="evidence" value="ECO:0007669"/>
    <property type="project" value="TreeGrafter"/>
</dbReference>
<evidence type="ECO:0000256" key="1">
    <source>
        <dbReference type="ARBA" id="ARBA00022443"/>
    </source>
</evidence>
<proteinExistence type="predicted"/>
<dbReference type="Proteomes" id="UP000543287">
    <property type="component" value="Unassembled WGS sequence"/>
</dbReference>
<dbReference type="InterPro" id="IPR001452">
    <property type="entry name" value="SH3_domain"/>
</dbReference>
<evidence type="ECO:0000313" key="5">
    <source>
        <dbReference type="EMBL" id="NXG40094.1"/>
    </source>
</evidence>
<dbReference type="GO" id="GO:0031982">
    <property type="term" value="C:vesicle"/>
    <property type="evidence" value="ECO:0007669"/>
    <property type="project" value="TreeGrafter"/>
</dbReference>
<dbReference type="PRINTS" id="PR00452">
    <property type="entry name" value="SH3DOMAIN"/>
</dbReference>